<reference evidence="1" key="1">
    <citation type="submission" date="2021-04" db="EMBL/GenBank/DDBJ databases">
        <authorList>
            <consortium name="Wellcome Sanger Institute Data Sharing"/>
        </authorList>
    </citation>
    <scope>NUCLEOTIDE SEQUENCE [LARGE SCALE GENOMIC DNA]</scope>
</reference>
<protein>
    <submittedName>
        <fullName evidence="1">Uncharacterized protein</fullName>
    </submittedName>
</protein>
<accession>A0A665W6U2</accession>
<dbReference type="InParanoid" id="A0A665W6U2"/>
<keyword evidence="2" id="KW-1185">Reference proteome</keyword>
<sequence length="59" mass="6524">PSGPSTHPCLLSLVMEGRCDPSAYGNIYKYQANTLNGSHTVNFREYIGRSILFVNVATY</sequence>
<reference evidence="1" key="2">
    <citation type="submission" date="2025-08" db="UniProtKB">
        <authorList>
            <consortium name="Ensembl"/>
        </authorList>
    </citation>
    <scope>IDENTIFICATION</scope>
</reference>
<dbReference type="Proteomes" id="UP000472264">
    <property type="component" value="Chromosome 10"/>
</dbReference>
<organism evidence="1 2">
    <name type="scientific">Echeneis naucrates</name>
    <name type="common">Live sharksucker</name>
    <dbReference type="NCBI Taxonomy" id="173247"/>
    <lineage>
        <taxon>Eukaryota</taxon>
        <taxon>Metazoa</taxon>
        <taxon>Chordata</taxon>
        <taxon>Craniata</taxon>
        <taxon>Vertebrata</taxon>
        <taxon>Euteleostomi</taxon>
        <taxon>Actinopterygii</taxon>
        <taxon>Neopterygii</taxon>
        <taxon>Teleostei</taxon>
        <taxon>Neoteleostei</taxon>
        <taxon>Acanthomorphata</taxon>
        <taxon>Carangaria</taxon>
        <taxon>Carangiformes</taxon>
        <taxon>Echeneidae</taxon>
        <taxon>Echeneis</taxon>
    </lineage>
</organism>
<reference evidence="1" key="3">
    <citation type="submission" date="2025-09" db="UniProtKB">
        <authorList>
            <consortium name="Ensembl"/>
        </authorList>
    </citation>
    <scope>IDENTIFICATION</scope>
</reference>
<name>A0A665W6U2_ECHNA</name>
<evidence type="ECO:0000313" key="1">
    <source>
        <dbReference type="Ensembl" id="ENSENLP00000039576.1"/>
    </source>
</evidence>
<dbReference type="AlphaFoldDB" id="A0A665W6U2"/>
<dbReference type="OMA" id="HEACASC"/>
<evidence type="ECO:0000313" key="2">
    <source>
        <dbReference type="Proteomes" id="UP000472264"/>
    </source>
</evidence>
<dbReference type="Ensembl" id="ENSENLT00000040603.1">
    <property type="protein sequence ID" value="ENSENLP00000039576.1"/>
    <property type="gene ID" value="ENSENLG00000017055.1"/>
</dbReference>
<proteinExistence type="predicted"/>
<dbReference type="Gene3D" id="3.40.30.10">
    <property type="entry name" value="Glutaredoxin"/>
    <property type="match status" value="1"/>
</dbReference>